<protein>
    <recommendedName>
        <fullName evidence="2">Glycosyltransferase</fullName>
    </recommendedName>
</protein>
<evidence type="ECO:0008006" key="2">
    <source>
        <dbReference type="Google" id="ProtNLM"/>
    </source>
</evidence>
<dbReference type="Gene3D" id="3.90.550.10">
    <property type="entry name" value="Spore Coat Polysaccharide Biosynthesis Protein SpsA, Chain A"/>
    <property type="match status" value="1"/>
</dbReference>
<name>A0A6C0AQK3_9ZZZZ</name>
<dbReference type="InterPro" id="IPR029044">
    <property type="entry name" value="Nucleotide-diphossugar_trans"/>
</dbReference>
<evidence type="ECO:0000313" key="1">
    <source>
        <dbReference type="EMBL" id="QHS81876.1"/>
    </source>
</evidence>
<reference evidence="1" key="1">
    <citation type="journal article" date="2020" name="Nature">
        <title>Giant virus diversity and host interactions through global metagenomics.</title>
        <authorList>
            <person name="Schulz F."/>
            <person name="Roux S."/>
            <person name="Paez-Espino D."/>
            <person name="Jungbluth S."/>
            <person name="Walsh D.A."/>
            <person name="Denef V.J."/>
            <person name="McMahon K.D."/>
            <person name="Konstantinidis K.T."/>
            <person name="Eloe-Fadrosh E.A."/>
            <person name="Kyrpides N.C."/>
            <person name="Woyke T."/>
        </authorList>
    </citation>
    <scope>NUCLEOTIDE SEQUENCE</scope>
    <source>
        <strain evidence="1">GVMAG-S-1101164-72</strain>
    </source>
</reference>
<accession>A0A6C0AQK3</accession>
<sequence>MSLPLTVFTNLFTIVGKDPSANEYVEMLGIWYMFLTSFGKLTPEDSVVIQMDEVTYEFIKNTGEVDDFLKEVTVAVYKQPETSLEGMIARYNLASKLQKKEPGRMYLHLDLDVLVCRDLRNLYDDVMIQNRVLYTTEEKVISYAGDIFSDNYLGSRVQMDDNTRMDLSGTGGISAGIFGWHHLDPELSSFFTGIVDKIKQSTETYYTWDQPFFNEAVIRKKIENEWSVYHVDSGMVGINEEIKPDMPYVLMNFSGDPGNGKLHRDKMIEAVEIVFG</sequence>
<proteinExistence type="predicted"/>
<dbReference type="AlphaFoldDB" id="A0A6C0AQK3"/>
<organism evidence="1">
    <name type="scientific">viral metagenome</name>
    <dbReference type="NCBI Taxonomy" id="1070528"/>
    <lineage>
        <taxon>unclassified sequences</taxon>
        <taxon>metagenomes</taxon>
        <taxon>organismal metagenomes</taxon>
    </lineage>
</organism>
<dbReference type="EMBL" id="MN740760">
    <property type="protein sequence ID" value="QHS81876.1"/>
    <property type="molecule type" value="Genomic_DNA"/>
</dbReference>